<sequence length="94" mass="11420">MSVAIKKQLDEMTEDDLKNLLNRDYLRRLTRYRMTDDYYGKKYNMNFDKFEKDNIVKRQNYSFEVESDAQEWELAVDGIKTIEKKLKELSSIHK</sequence>
<name>A0A1E3XCJ2_9BACT</name>
<evidence type="ECO:0000313" key="1">
    <source>
        <dbReference type="EMBL" id="ODS33355.1"/>
    </source>
</evidence>
<organism evidence="1 2">
    <name type="scientific">Candidatus Scalindua rubra</name>
    <dbReference type="NCBI Taxonomy" id="1872076"/>
    <lineage>
        <taxon>Bacteria</taxon>
        <taxon>Pseudomonadati</taxon>
        <taxon>Planctomycetota</taxon>
        <taxon>Candidatus Brocadiia</taxon>
        <taxon>Candidatus Brocadiales</taxon>
        <taxon>Candidatus Scalinduaceae</taxon>
        <taxon>Candidatus Scalindua</taxon>
    </lineage>
</organism>
<accession>A0A1E3XCJ2</accession>
<dbReference type="Proteomes" id="UP000094056">
    <property type="component" value="Unassembled WGS sequence"/>
</dbReference>
<evidence type="ECO:0000313" key="2">
    <source>
        <dbReference type="Proteomes" id="UP000094056"/>
    </source>
</evidence>
<dbReference type="AlphaFoldDB" id="A0A1E3XCJ2"/>
<reference evidence="1 2" key="1">
    <citation type="submission" date="2016-07" db="EMBL/GenBank/DDBJ databases">
        <title>Draft genome of Scalindua rubra, obtained from a brine-seawater interface in the Red Sea, sheds light on salt adaptation in anammox bacteria.</title>
        <authorList>
            <person name="Speth D.R."/>
            <person name="Lagkouvardos I."/>
            <person name="Wang Y."/>
            <person name="Qian P.-Y."/>
            <person name="Dutilh B.E."/>
            <person name="Jetten M.S."/>
        </authorList>
    </citation>
    <scope>NUCLEOTIDE SEQUENCE [LARGE SCALE GENOMIC DNA]</scope>
    <source>
        <strain evidence="1">BSI-1</strain>
    </source>
</reference>
<comment type="caution">
    <text evidence="1">The sequence shown here is derived from an EMBL/GenBank/DDBJ whole genome shotgun (WGS) entry which is preliminary data.</text>
</comment>
<gene>
    <name evidence="1" type="ORF">SCARUB_01535</name>
</gene>
<dbReference type="EMBL" id="MAYW01000031">
    <property type="protein sequence ID" value="ODS33355.1"/>
    <property type="molecule type" value="Genomic_DNA"/>
</dbReference>
<protein>
    <submittedName>
        <fullName evidence="1">Uncharacterized protein</fullName>
    </submittedName>
</protein>
<proteinExistence type="predicted"/>